<evidence type="ECO:0008006" key="12">
    <source>
        <dbReference type="Google" id="ProtNLM"/>
    </source>
</evidence>
<feature type="region of interest" description="Disordered" evidence="9">
    <location>
        <begin position="33"/>
        <end position="53"/>
    </location>
</feature>
<dbReference type="SUPFAM" id="SSF103506">
    <property type="entry name" value="Mitochondrial carrier"/>
    <property type="match status" value="1"/>
</dbReference>
<dbReference type="EMBL" id="CCBP010000073">
    <property type="protein sequence ID" value="CDO70226.1"/>
    <property type="molecule type" value="Genomic_DNA"/>
</dbReference>
<gene>
    <name evidence="10" type="ORF">BN946_scf184942.g26</name>
</gene>
<evidence type="ECO:0000256" key="4">
    <source>
        <dbReference type="ARBA" id="ARBA00022692"/>
    </source>
</evidence>
<dbReference type="InterPro" id="IPR018108">
    <property type="entry name" value="MCP_transmembrane"/>
</dbReference>
<reference evidence="10" key="1">
    <citation type="submission" date="2014-01" db="EMBL/GenBank/DDBJ databases">
        <title>The genome of the white-rot fungus Pycnoporus cinnabarinus: a basidiomycete model with a versatile arsenal for lignocellulosic biomass breakdown.</title>
        <authorList>
            <person name="Levasseur A."/>
            <person name="Lomascolo A."/>
            <person name="Ruiz-Duenas F.J."/>
            <person name="Uzan E."/>
            <person name="Piumi F."/>
            <person name="Kues U."/>
            <person name="Ram A.F.J."/>
            <person name="Murat C."/>
            <person name="Haon M."/>
            <person name="Benoit I."/>
            <person name="Arfi Y."/>
            <person name="Chevret D."/>
            <person name="Drula E."/>
            <person name="Kwon M.J."/>
            <person name="Gouret P."/>
            <person name="Lesage-Meessen L."/>
            <person name="Lombard V."/>
            <person name="Mariette J."/>
            <person name="Noirot C."/>
            <person name="Park J."/>
            <person name="Patyshakuliyeva A."/>
            <person name="Wieneger R.A.B."/>
            <person name="Wosten H.A.B."/>
            <person name="Martin F."/>
            <person name="Coutinho P.M."/>
            <person name="de Vries R."/>
            <person name="Martinez A.T."/>
            <person name="Klopp C."/>
            <person name="Pontarotti P."/>
            <person name="Henrissat B."/>
            <person name="Record E."/>
        </authorList>
    </citation>
    <scope>NUCLEOTIDE SEQUENCE [LARGE SCALE GENOMIC DNA]</scope>
    <source>
        <strain evidence="10">BRFM137</strain>
    </source>
</reference>
<comment type="subcellular location">
    <subcellularLocation>
        <location evidence="1">Mitochondrion membrane</location>
        <topology evidence="1">Multi-pass membrane protein</topology>
    </subcellularLocation>
</comment>
<dbReference type="STRING" id="5643.A0A060S7K0"/>
<evidence type="ECO:0000256" key="2">
    <source>
        <dbReference type="ARBA" id="ARBA00006375"/>
    </source>
</evidence>
<dbReference type="HOGENOM" id="CLU_023136_0_0_1"/>
<dbReference type="GO" id="GO:0022857">
    <property type="term" value="F:transmembrane transporter activity"/>
    <property type="evidence" value="ECO:0007669"/>
    <property type="project" value="TreeGrafter"/>
</dbReference>
<accession>A0A060S7K0</accession>
<proteinExistence type="inferred from homology"/>
<comment type="similarity">
    <text evidence="2">Belongs to the mitochondrial carrier (TC 2.A.29) family.</text>
</comment>
<keyword evidence="5" id="KW-0677">Repeat</keyword>
<keyword evidence="7" id="KW-0496">Mitochondrion</keyword>
<dbReference type="InterPro" id="IPR050567">
    <property type="entry name" value="Mitochondrial_Carrier"/>
</dbReference>
<dbReference type="PANTHER" id="PTHR45624:SF10">
    <property type="entry name" value="SLC (SOLUTE CARRIER) HOMOLOG"/>
    <property type="match status" value="1"/>
</dbReference>
<dbReference type="InterPro" id="IPR023395">
    <property type="entry name" value="MCP_dom_sf"/>
</dbReference>
<keyword evidence="4" id="KW-0812">Transmembrane</keyword>
<name>A0A060S7K0_PYCCI</name>
<keyword evidence="6" id="KW-1133">Transmembrane helix</keyword>
<evidence type="ECO:0000256" key="7">
    <source>
        <dbReference type="ARBA" id="ARBA00023128"/>
    </source>
</evidence>
<evidence type="ECO:0000313" key="11">
    <source>
        <dbReference type="Proteomes" id="UP000029665"/>
    </source>
</evidence>
<comment type="caution">
    <text evidence="10">The sequence shown here is derived from an EMBL/GenBank/DDBJ whole genome shotgun (WGS) entry which is preliminary data.</text>
</comment>
<organism evidence="10 11">
    <name type="scientific">Pycnoporus cinnabarinus</name>
    <name type="common">Cinnabar-red polypore</name>
    <name type="synonym">Trametes cinnabarina</name>
    <dbReference type="NCBI Taxonomy" id="5643"/>
    <lineage>
        <taxon>Eukaryota</taxon>
        <taxon>Fungi</taxon>
        <taxon>Dikarya</taxon>
        <taxon>Basidiomycota</taxon>
        <taxon>Agaricomycotina</taxon>
        <taxon>Agaricomycetes</taxon>
        <taxon>Polyporales</taxon>
        <taxon>Polyporaceae</taxon>
        <taxon>Trametes</taxon>
    </lineage>
</organism>
<keyword evidence="3" id="KW-0813">Transport</keyword>
<sequence>MAAPSPASLRDLYVPPSNAWSFVPPALAHDNSTSAGNAPLAGSSSSNQWSTRTAPSNPLFDLGSSLAGDDSGLDVASLAKELLASLLLQYATNALVQPWEVGKTLLQVQWVPRETGDVVHDAAEDVDDEAELSDSSNDDSYFADPPCWKKARRPDYVIPVGSADGTWGMMKKVASFRGEGWLALWKGLLTTAVQNALSSALQPLIYSLLQSIFSPLLPSLSSFGTPSVLLPVASQVLTGFLLSPLDLVRTRLIVQSSVPRHRTYSGPLDALRQILAHEGGLRGAYLHPHLLIPTLLDSTLHALFTRFV</sequence>
<keyword evidence="11" id="KW-1185">Reference proteome</keyword>
<dbReference type="GO" id="GO:0031966">
    <property type="term" value="C:mitochondrial membrane"/>
    <property type="evidence" value="ECO:0007669"/>
    <property type="project" value="UniProtKB-SubCell"/>
</dbReference>
<protein>
    <recommendedName>
        <fullName evidence="12">Mitochondrial carrier</fullName>
    </recommendedName>
</protein>
<evidence type="ECO:0000313" key="10">
    <source>
        <dbReference type="EMBL" id="CDO70226.1"/>
    </source>
</evidence>
<dbReference type="Pfam" id="PF00153">
    <property type="entry name" value="Mito_carr"/>
    <property type="match status" value="1"/>
</dbReference>
<evidence type="ECO:0000256" key="8">
    <source>
        <dbReference type="ARBA" id="ARBA00023136"/>
    </source>
</evidence>
<dbReference type="AlphaFoldDB" id="A0A060S7K0"/>
<dbReference type="Gene3D" id="1.50.40.10">
    <property type="entry name" value="Mitochondrial carrier domain"/>
    <property type="match status" value="1"/>
</dbReference>
<dbReference type="OrthoDB" id="77989at2759"/>
<evidence type="ECO:0000256" key="6">
    <source>
        <dbReference type="ARBA" id="ARBA00022989"/>
    </source>
</evidence>
<keyword evidence="8" id="KW-0472">Membrane</keyword>
<evidence type="ECO:0000256" key="1">
    <source>
        <dbReference type="ARBA" id="ARBA00004225"/>
    </source>
</evidence>
<evidence type="ECO:0000256" key="9">
    <source>
        <dbReference type="SAM" id="MobiDB-lite"/>
    </source>
</evidence>
<dbReference type="PANTHER" id="PTHR45624">
    <property type="entry name" value="MITOCHONDRIAL BASIC AMINO ACIDS TRANSPORTER-RELATED"/>
    <property type="match status" value="1"/>
</dbReference>
<evidence type="ECO:0000256" key="3">
    <source>
        <dbReference type="ARBA" id="ARBA00022448"/>
    </source>
</evidence>
<evidence type="ECO:0000256" key="5">
    <source>
        <dbReference type="ARBA" id="ARBA00022737"/>
    </source>
</evidence>
<dbReference type="Proteomes" id="UP000029665">
    <property type="component" value="Unassembled WGS sequence"/>
</dbReference>